<keyword evidence="2" id="KW-1185">Reference proteome</keyword>
<dbReference type="RefSeq" id="WP_252619624.1">
    <property type="nucleotide sequence ID" value="NZ_CP099490.1"/>
</dbReference>
<accession>A0ABY4YEW6</accession>
<sequence>MANSKHTVAPVVVFFALILGIPWAVETLAGPTPAATHETRTVLDSTKIRLDSWGYYHATWKVRGDDGHARCPQPNEVFLIVSEETVPFDTAERFSCASVAIGDHGSVTLNLGDAPWAILTQGSEVEWRDGGVEGEVIARWRMDGDRAEGPSER</sequence>
<evidence type="ECO:0000313" key="1">
    <source>
        <dbReference type="EMBL" id="USQ75326.1"/>
    </source>
</evidence>
<reference evidence="1" key="1">
    <citation type="submission" date="2022-06" db="EMBL/GenBank/DDBJ databases">
        <title>Ornithinimicrobium JY.X270.</title>
        <authorList>
            <person name="Huang Y."/>
        </authorList>
    </citation>
    <scope>NUCLEOTIDE SEQUENCE</scope>
    <source>
        <strain evidence="1">JY.X270</strain>
    </source>
</reference>
<dbReference type="EMBL" id="CP099490">
    <property type="protein sequence ID" value="USQ75326.1"/>
    <property type="molecule type" value="Genomic_DNA"/>
</dbReference>
<protein>
    <submittedName>
        <fullName evidence="1">Uncharacterized protein</fullName>
    </submittedName>
</protein>
<proteinExistence type="predicted"/>
<evidence type="ECO:0000313" key="2">
    <source>
        <dbReference type="Proteomes" id="UP001056535"/>
    </source>
</evidence>
<name>A0ABY4YEW6_9MICO</name>
<dbReference type="Proteomes" id="UP001056535">
    <property type="component" value="Chromosome"/>
</dbReference>
<gene>
    <name evidence="1" type="ORF">NF557_11925</name>
</gene>
<organism evidence="1 2">
    <name type="scientific">Ornithinimicrobium cryptoxanthini</name>
    <dbReference type="NCBI Taxonomy" id="2934161"/>
    <lineage>
        <taxon>Bacteria</taxon>
        <taxon>Bacillati</taxon>
        <taxon>Actinomycetota</taxon>
        <taxon>Actinomycetes</taxon>
        <taxon>Micrococcales</taxon>
        <taxon>Ornithinimicrobiaceae</taxon>
        <taxon>Ornithinimicrobium</taxon>
    </lineage>
</organism>